<comment type="caution">
    <text evidence="13">The sequence shown here is derived from an EMBL/GenBank/DDBJ whole genome shotgun (WGS) entry which is preliminary data.</text>
</comment>
<dbReference type="Pfam" id="PF13426">
    <property type="entry name" value="PAS_9"/>
    <property type="match status" value="1"/>
</dbReference>
<keyword evidence="6" id="KW-0145">Chemotaxis</keyword>
<dbReference type="InterPro" id="IPR050903">
    <property type="entry name" value="Bact_Chemotaxis_MeTrfase"/>
</dbReference>
<dbReference type="OrthoDB" id="9799157at2"/>
<evidence type="ECO:0000313" key="14">
    <source>
        <dbReference type="Proteomes" id="UP000248857"/>
    </source>
</evidence>
<evidence type="ECO:0000259" key="11">
    <source>
        <dbReference type="PROSITE" id="PS50122"/>
    </source>
</evidence>
<dbReference type="InterPro" id="IPR003661">
    <property type="entry name" value="HisK_dim/P_dom"/>
</dbReference>
<evidence type="ECO:0000256" key="6">
    <source>
        <dbReference type="PROSITE-ProRule" id="PRU00050"/>
    </source>
</evidence>
<dbReference type="InterPro" id="IPR000673">
    <property type="entry name" value="Sig_transdc_resp-reg_Me-estase"/>
</dbReference>
<proteinExistence type="predicted"/>
<dbReference type="FunFam" id="3.30.565.10:FF:000006">
    <property type="entry name" value="Sensor histidine kinase WalK"/>
    <property type="match status" value="1"/>
</dbReference>
<dbReference type="Pfam" id="PF13596">
    <property type="entry name" value="PAS_10"/>
    <property type="match status" value="1"/>
</dbReference>
<dbReference type="Pfam" id="PF02518">
    <property type="entry name" value="HATPase_c"/>
    <property type="match status" value="1"/>
</dbReference>
<sequence>MSNSDPSESQLLVDSQNSHPLLVVGIGASAGGLKALEQFFENMPQGSGAAFVVIQHLSPDFKSLMNELLGRRTQMGIYKVEEGMALEPNAIYLIPPGKNLVIEENRLRLSDQHRGTGSPLNLPIDIFFQSLAKHCAERSIGIVLSGTGSDGTRGLQDIHQAGGIALVQDPTTAEFDGMPQSAINTDIIDQVAPPSELAQVIYHFSQSPIDAQQFRAETSLLRAGSQKLQHIISILAEQGQFDFSHYKPNTLSRRIHRRCVIAGFTDLDDYIEYLTNTATEQALLRTNLLISVTRFFRDLDAWDFIEQEVMPQLVANTKEKTQLRIWVTACATGEEAYSMAILAHEAIKRSGRSIDVKIFATDVHVAALEKAAQGVYPASIANDLTEERLQHYFTPKENTFEVSRQLREMLIFAPHNLGKDAGFTRMSLVSCRNVLIYLQPDLQQRVLRNLHFSLIAQGVLFLGESETLADLQEEFGTLHQRNKIFQKLRDVRLPISMQGSGQLSSPVSRYTAQTISPPRLDPMLSEAFKSFLVAGNITCLIVDPDHQLLHVCGDPLNILQMPDGPVTRELTKMVPQPLQLPLSTALHRAQRNQETVEYTGIQLTGEDTAQSINLKVTYHQSSKLGKAFILVAISSVESLSLGITTAAQTFEADTEVTQRIMQLEHELQQTRENLQATIEELETTNEEQQATNEELVASNEELQSTNEELHAVNEELYTVNAEYQSKIQELTDLNNDVDNLLSNIDIGVIFLDAKLRIRKFTSAATQFLNLVNADVGRPLGHFSHNLDCPDLLETLTTVMETDDSIEQEVSVNSGGAPLLMRVHPYRLQGQQSQGVVLTFVNISTIKQAQVLLRQEVNDRKRAEAALQTLNKTLEQRVKEQTAELLLANRQLLQEVSERKQVQAELDQFFEVSLHLLCIANVDGYFKRLNPSFEKILGHSSAELLERPFVDFIHPDDINATLAEVNKQSQGFRTAYFENRYRCRDGSYRWLAWSSVPAPDGRIYATASDITELKHTQASLRLKNAELDAIFRALPDAVVFADLDRQIQMVNPAFNELFGYTTADILGQSTQRLYANPTDYEAQSQTRFNLEAADQLKPYEICYRHQDGETFPAETVGTTVQAENGETVGFIGVVRDIRDRKATERSIQRQLVAMESASIGIAMLNAGRFIYVNQAHSHLFGFSGSQALIDQPWQSLYEADQIAVIEQEIFPQLQEKGYWKGEVQAKRQDGQLFDEELSLSLTPAGDLICLCQDITERKQVENHQESLLDALTRSNRDLEQFAYVASHDLREPLRKVKSFSELLVQGYREQLDSNARQYIDFMTSGVERMEALIQDLLTYSRLSQDTNTLVEVDLGTTLKAVLQDLALLIDEHQASITYCDSELPTITANAMAMQQLFLNLISNAIKFRSDKPPTINISVQKQPQGWLIAVEDNGIGLDQKFKDRIFVIFQRLHSRTQYPGTGIGLALCRKIIENLGGRIWVESEVGQGSTFYFTLPQEFNMLMH</sequence>
<dbReference type="Pfam" id="PF00512">
    <property type="entry name" value="HisKA"/>
    <property type="match status" value="1"/>
</dbReference>
<evidence type="ECO:0000259" key="9">
    <source>
        <dbReference type="PROSITE" id="PS50112"/>
    </source>
</evidence>
<dbReference type="Gene3D" id="3.40.50.150">
    <property type="entry name" value="Vaccinia Virus protein VP39"/>
    <property type="match status" value="1"/>
</dbReference>
<feature type="active site" evidence="6">
    <location>
        <position position="29"/>
    </location>
</feature>
<dbReference type="CDD" id="cd16434">
    <property type="entry name" value="CheB-CheR_fusion"/>
    <property type="match status" value="1"/>
</dbReference>
<dbReference type="Pfam" id="PF03705">
    <property type="entry name" value="CheR_N"/>
    <property type="match status" value="1"/>
</dbReference>
<dbReference type="GO" id="GO:0006935">
    <property type="term" value="P:chemotaxis"/>
    <property type="evidence" value="ECO:0007669"/>
    <property type="project" value="UniProtKB-UniRule"/>
</dbReference>
<dbReference type="GO" id="GO:0005737">
    <property type="term" value="C:cytoplasm"/>
    <property type="evidence" value="ECO:0007669"/>
    <property type="project" value="InterPro"/>
</dbReference>
<dbReference type="EC" id="2.7.13.3" evidence="2"/>
<dbReference type="SUPFAM" id="SSF55874">
    <property type="entry name" value="ATPase domain of HSP90 chaperone/DNA topoisomerase II/histidine kinase"/>
    <property type="match status" value="1"/>
</dbReference>
<dbReference type="Pfam" id="PF08447">
    <property type="entry name" value="PAS_3"/>
    <property type="match status" value="1"/>
</dbReference>
<feature type="domain" description="CheR-type methyltransferase" evidence="12">
    <location>
        <begin position="216"/>
        <end position="486"/>
    </location>
</feature>
<dbReference type="InterPro" id="IPR036097">
    <property type="entry name" value="HisK_dim/P_sf"/>
</dbReference>
<dbReference type="InterPro" id="IPR035965">
    <property type="entry name" value="PAS-like_dom_sf"/>
</dbReference>
<feature type="coiled-coil region" evidence="7">
    <location>
        <begin position="845"/>
        <end position="890"/>
    </location>
</feature>
<dbReference type="InterPro" id="IPR000700">
    <property type="entry name" value="PAS-assoc_C"/>
</dbReference>
<keyword evidence="7" id="KW-0175">Coiled coil</keyword>
<gene>
    <name evidence="13" type="primary">cph1_8</name>
    <name evidence="13" type="ORF">C1752_01932</name>
</gene>
<evidence type="ECO:0000259" key="8">
    <source>
        <dbReference type="PROSITE" id="PS50109"/>
    </source>
</evidence>
<feature type="active site" evidence="6">
    <location>
        <position position="56"/>
    </location>
</feature>
<dbReference type="InterPro" id="IPR013655">
    <property type="entry name" value="PAS_fold_3"/>
</dbReference>
<dbReference type="PROSITE" id="PS50112">
    <property type="entry name" value="PAS"/>
    <property type="match status" value="2"/>
</dbReference>
<evidence type="ECO:0000259" key="10">
    <source>
        <dbReference type="PROSITE" id="PS50113"/>
    </source>
</evidence>
<dbReference type="Gene3D" id="1.10.287.130">
    <property type="match status" value="1"/>
</dbReference>
<dbReference type="GO" id="GO:0000155">
    <property type="term" value="F:phosphorelay sensor kinase activity"/>
    <property type="evidence" value="ECO:0007669"/>
    <property type="project" value="InterPro"/>
</dbReference>
<dbReference type="GO" id="GO:0006355">
    <property type="term" value="P:regulation of DNA-templated transcription"/>
    <property type="evidence" value="ECO:0007669"/>
    <property type="project" value="InterPro"/>
</dbReference>
<dbReference type="InterPro" id="IPR029063">
    <property type="entry name" value="SAM-dependent_MTases_sf"/>
</dbReference>
<keyword evidence="4 13" id="KW-0808">Transferase</keyword>
<feature type="domain" description="PAS" evidence="9">
    <location>
        <begin position="901"/>
        <end position="956"/>
    </location>
</feature>
<dbReference type="Gene3D" id="3.30.565.10">
    <property type="entry name" value="Histidine kinase-like ATPase, C-terminal domain"/>
    <property type="match status" value="1"/>
</dbReference>
<dbReference type="Proteomes" id="UP000248857">
    <property type="component" value="Unassembled WGS sequence"/>
</dbReference>
<keyword evidence="5" id="KW-0418">Kinase</keyword>
<dbReference type="PROSITE" id="PS50122">
    <property type="entry name" value="CHEB"/>
    <property type="match status" value="1"/>
</dbReference>
<dbReference type="SMART" id="SM00091">
    <property type="entry name" value="PAS"/>
    <property type="match status" value="4"/>
</dbReference>
<dbReference type="CDD" id="cd00130">
    <property type="entry name" value="PAS"/>
    <property type="match status" value="3"/>
</dbReference>
<dbReference type="SUPFAM" id="SSF47384">
    <property type="entry name" value="Homodimeric domain of signal transducing histidine kinase"/>
    <property type="match status" value="1"/>
</dbReference>
<dbReference type="PANTHER" id="PTHR24422">
    <property type="entry name" value="CHEMOTAXIS PROTEIN METHYLTRANSFERASE"/>
    <property type="match status" value="1"/>
</dbReference>
<dbReference type="GO" id="GO:0008757">
    <property type="term" value="F:S-adenosylmethionine-dependent methyltransferase activity"/>
    <property type="evidence" value="ECO:0007669"/>
    <property type="project" value="InterPro"/>
</dbReference>
<dbReference type="Pfam" id="PF00989">
    <property type="entry name" value="PAS"/>
    <property type="match status" value="1"/>
</dbReference>
<evidence type="ECO:0000256" key="2">
    <source>
        <dbReference type="ARBA" id="ARBA00012438"/>
    </source>
</evidence>
<dbReference type="InterPro" id="IPR036890">
    <property type="entry name" value="HATPase_C_sf"/>
</dbReference>
<dbReference type="InterPro" id="IPR005467">
    <property type="entry name" value="His_kinase_dom"/>
</dbReference>
<evidence type="ECO:0000256" key="7">
    <source>
        <dbReference type="SAM" id="Coils"/>
    </source>
</evidence>
<dbReference type="Gene3D" id="3.40.50.180">
    <property type="entry name" value="Methylesterase CheB, C-terminal domain"/>
    <property type="match status" value="1"/>
</dbReference>
<dbReference type="CDD" id="cd00082">
    <property type="entry name" value="HisKA"/>
    <property type="match status" value="1"/>
</dbReference>
<dbReference type="InterPro" id="IPR022642">
    <property type="entry name" value="CheR_C"/>
</dbReference>
<feature type="domain" description="CheB-type methylesterase" evidence="11">
    <location>
        <begin position="20"/>
        <end position="208"/>
    </location>
</feature>
<keyword evidence="6" id="KW-0378">Hydrolase</keyword>
<feature type="domain" description="PAC" evidence="10">
    <location>
        <begin position="1096"/>
        <end position="1148"/>
    </location>
</feature>
<dbReference type="InterPro" id="IPR000014">
    <property type="entry name" value="PAS"/>
</dbReference>
<dbReference type="SMART" id="SM00387">
    <property type="entry name" value="HATPase_c"/>
    <property type="match status" value="1"/>
</dbReference>
<dbReference type="InterPro" id="IPR000780">
    <property type="entry name" value="CheR_MeTrfase"/>
</dbReference>
<comment type="catalytic activity">
    <reaction evidence="1">
        <text>ATP + protein L-histidine = ADP + protein N-phospho-L-histidine.</text>
        <dbReference type="EC" id="2.7.13.3"/>
    </reaction>
</comment>
<feature type="coiled-coil region" evidence="7">
    <location>
        <begin position="653"/>
        <end position="743"/>
    </location>
</feature>
<reference evidence="13 14" key="1">
    <citation type="journal article" date="2018" name="Sci. Rep.">
        <title>A novel species of the marine cyanobacterium Acaryochloris with a unique pigment content and lifestyle.</title>
        <authorList>
            <person name="Partensky F."/>
            <person name="Six C."/>
            <person name="Ratin M."/>
            <person name="Garczarek L."/>
            <person name="Vaulot D."/>
            <person name="Probert I."/>
            <person name="Calteau A."/>
            <person name="Gourvil P."/>
            <person name="Marie D."/>
            <person name="Grebert T."/>
            <person name="Bouchier C."/>
            <person name="Le Panse S."/>
            <person name="Gachenot M."/>
            <person name="Rodriguez F."/>
            <person name="Garrido J.L."/>
        </authorList>
    </citation>
    <scope>NUCLEOTIDE SEQUENCE [LARGE SCALE GENOMIC DNA]</scope>
    <source>
        <strain evidence="13 14">RCC1774</strain>
    </source>
</reference>
<dbReference type="InterPro" id="IPR003594">
    <property type="entry name" value="HATPase_dom"/>
</dbReference>
<dbReference type="PROSITE" id="PS50113">
    <property type="entry name" value="PAC"/>
    <property type="match status" value="1"/>
</dbReference>
<dbReference type="RefSeq" id="WP_110985904.1">
    <property type="nucleotide sequence ID" value="NZ_CAWNWM010000005.1"/>
</dbReference>
<dbReference type="Gene3D" id="3.30.450.20">
    <property type="entry name" value="PAS domain"/>
    <property type="match status" value="4"/>
</dbReference>
<protein>
    <recommendedName>
        <fullName evidence="2">histidine kinase</fullName>
        <ecNumber evidence="2">2.7.13.3</ecNumber>
    </recommendedName>
</protein>
<dbReference type="PROSITE" id="PS50109">
    <property type="entry name" value="HIS_KIN"/>
    <property type="match status" value="1"/>
</dbReference>
<dbReference type="InterPro" id="IPR035909">
    <property type="entry name" value="CheB_C"/>
</dbReference>
<dbReference type="InterPro" id="IPR001610">
    <property type="entry name" value="PAC"/>
</dbReference>
<keyword evidence="3" id="KW-0597">Phosphoprotein</keyword>
<keyword evidence="14" id="KW-1185">Reference proteome</keyword>
<dbReference type="NCBIfam" id="TIGR00229">
    <property type="entry name" value="sensory_box"/>
    <property type="match status" value="3"/>
</dbReference>
<evidence type="ECO:0000256" key="3">
    <source>
        <dbReference type="ARBA" id="ARBA00022553"/>
    </source>
</evidence>
<dbReference type="SUPFAM" id="SSF47757">
    <property type="entry name" value="Chemotaxis receptor methyltransferase CheR, N-terminal domain"/>
    <property type="match status" value="1"/>
</dbReference>
<dbReference type="InterPro" id="IPR022641">
    <property type="entry name" value="CheR_N"/>
</dbReference>
<feature type="active site" evidence="6">
    <location>
        <position position="150"/>
    </location>
</feature>
<dbReference type="EMBL" id="PQWO01000005">
    <property type="protein sequence ID" value="PZD73393.1"/>
    <property type="molecule type" value="Genomic_DNA"/>
</dbReference>
<dbReference type="SUPFAM" id="SSF55785">
    <property type="entry name" value="PYP-like sensor domain (PAS domain)"/>
    <property type="match status" value="4"/>
</dbReference>
<feature type="domain" description="Histidine kinase" evidence="8">
    <location>
        <begin position="1283"/>
        <end position="1498"/>
    </location>
</feature>
<dbReference type="SUPFAM" id="SSF52738">
    <property type="entry name" value="Methylesterase CheB, C-terminal domain"/>
    <property type="match status" value="1"/>
</dbReference>
<dbReference type="PROSITE" id="PS50123">
    <property type="entry name" value="CHER"/>
    <property type="match status" value="1"/>
</dbReference>
<accession>A0A2W1JIS1</accession>
<evidence type="ECO:0000313" key="13">
    <source>
        <dbReference type="EMBL" id="PZD73393.1"/>
    </source>
</evidence>
<evidence type="ECO:0000259" key="12">
    <source>
        <dbReference type="PROSITE" id="PS50123"/>
    </source>
</evidence>
<evidence type="ECO:0000256" key="5">
    <source>
        <dbReference type="ARBA" id="ARBA00022777"/>
    </source>
</evidence>
<dbReference type="GO" id="GO:0000156">
    <property type="term" value="F:phosphorelay response regulator activity"/>
    <property type="evidence" value="ECO:0007669"/>
    <property type="project" value="InterPro"/>
</dbReference>
<dbReference type="Pfam" id="PF01739">
    <property type="entry name" value="CheR"/>
    <property type="match status" value="1"/>
</dbReference>
<evidence type="ECO:0000256" key="1">
    <source>
        <dbReference type="ARBA" id="ARBA00000085"/>
    </source>
</evidence>
<feature type="domain" description="PAS" evidence="9">
    <location>
        <begin position="1022"/>
        <end position="1080"/>
    </location>
</feature>
<dbReference type="PANTHER" id="PTHR24422:SF27">
    <property type="entry name" value="PROTEIN-GLUTAMATE O-METHYLTRANSFERASE"/>
    <property type="match status" value="1"/>
</dbReference>
<dbReference type="PRINTS" id="PR00996">
    <property type="entry name" value="CHERMTFRASE"/>
</dbReference>
<organism evidence="13 14">
    <name type="scientific">Acaryochloris thomasi RCC1774</name>
    <dbReference type="NCBI Taxonomy" id="1764569"/>
    <lineage>
        <taxon>Bacteria</taxon>
        <taxon>Bacillati</taxon>
        <taxon>Cyanobacteriota</taxon>
        <taxon>Cyanophyceae</taxon>
        <taxon>Acaryochloridales</taxon>
        <taxon>Acaryochloridaceae</taxon>
        <taxon>Acaryochloris</taxon>
        <taxon>Acaryochloris thomasi</taxon>
    </lineage>
</organism>
<dbReference type="SMART" id="SM00388">
    <property type="entry name" value="HisKA"/>
    <property type="match status" value="1"/>
</dbReference>
<dbReference type="SUPFAM" id="SSF53335">
    <property type="entry name" value="S-adenosyl-L-methionine-dependent methyltransferases"/>
    <property type="match status" value="1"/>
</dbReference>
<evidence type="ECO:0000256" key="4">
    <source>
        <dbReference type="ARBA" id="ARBA00022679"/>
    </source>
</evidence>
<dbReference type="SMART" id="SM00138">
    <property type="entry name" value="MeTrc"/>
    <property type="match status" value="1"/>
</dbReference>
<dbReference type="Pfam" id="PF01339">
    <property type="entry name" value="CheB_methylest"/>
    <property type="match status" value="1"/>
</dbReference>
<dbReference type="SMART" id="SM00086">
    <property type="entry name" value="PAC"/>
    <property type="match status" value="3"/>
</dbReference>
<name>A0A2W1JIS1_9CYAN</name>
<dbReference type="GO" id="GO:0008984">
    <property type="term" value="F:protein-glutamate methylesterase activity"/>
    <property type="evidence" value="ECO:0007669"/>
    <property type="project" value="InterPro"/>
</dbReference>
<dbReference type="InterPro" id="IPR013767">
    <property type="entry name" value="PAS_fold"/>
</dbReference>